<evidence type="ECO:0000256" key="2">
    <source>
        <dbReference type="ARBA" id="ARBA00022963"/>
    </source>
</evidence>
<feature type="transmembrane region" description="Helical" evidence="4">
    <location>
        <begin position="67"/>
        <end position="93"/>
    </location>
</feature>
<dbReference type="PANTHER" id="PTHR10272:SF0">
    <property type="entry name" value="PLATELET-ACTIVATING FACTOR ACETYLHYDROLASE"/>
    <property type="match status" value="1"/>
</dbReference>
<evidence type="ECO:0008006" key="7">
    <source>
        <dbReference type="Google" id="ProtNLM"/>
    </source>
</evidence>
<dbReference type="InterPro" id="IPR029058">
    <property type="entry name" value="AB_hydrolase_fold"/>
</dbReference>
<evidence type="ECO:0000313" key="6">
    <source>
        <dbReference type="Proteomes" id="UP001172083"/>
    </source>
</evidence>
<sequence length="473" mass="53784">MLKINHPKWKLIPGIIAFMVIIHAFFEGYRWQMVSIYILAGMTFLFSLWSFGAILKKQEKVSPLFSWLKWFGWGIGLLALLVGAALCYVFPVFKISEPTGEYSVGVRTFFFEDSDREELITAGKEDRRSFVVRLWYPAENIESLPTSPYISAKIGRYIAERKAPLPFLLSHLNLIKTHSYVDAPLARHQDRYPVLIFSHGYESHPSMYYSFVEEIASHGYIIFFINHTYESSGATFPDGTTVFTDTATVAQTFDWAKTEPFYNKYVAAKTKEEKLKTALAALKSVGLHDRIKYWVADAKFLIDHIHDANFYPALKDKMDLKNLGMLGHSFGGALATEMLMADERVKVAINLDGGQYGAVLDSTVNKPFMYIQADRGPEAYDPNPVVYEKIVRHDFYDLKLIGATHSNFYEVALWSRLKSLSSAGDIDAGQCIRISNQGILLFLDHYLKGHDQNEFHALLKKLPGMQVKISMSQ</sequence>
<evidence type="ECO:0000256" key="1">
    <source>
        <dbReference type="ARBA" id="ARBA00022801"/>
    </source>
</evidence>
<keyword evidence="4" id="KW-1133">Transmembrane helix</keyword>
<comment type="caution">
    <text evidence="5">The sequence shown here is derived from an EMBL/GenBank/DDBJ whole genome shotgun (WGS) entry which is preliminary data.</text>
</comment>
<keyword evidence="1" id="KW-0378">Hydrolase</keyword>
<feature type="transmembrane region" description="Helical" evidence="4">
    <location>
        <begin position="35"/>
        <end position="55"/>
    </location>
</feature>
<proteinExistence type="predicted"/>
<dbReference type="Gene3D" id="3.40.50.1820">
    <property type="entry name" value="alpha/beta hydrolase"/>
    <property type="match status" value="1"/>
</dbReference>
<keyword evidence="2" id="KW-0442">Lipid degradation</keyword>
<accession>A0ABT8L9D1</accession>
<evidence type="ECO:0000256" key="4">
    <source>
        <dbReference type="SAM" id="Phobius"/>
    </source>
</evidence>
<dbReference type="PANTHER" id="PTHR10272">
    <property type="entry name" value="PLATELET-ACTIVATING FACTOR ACETYLHYDROLASE"/>
    <property type="match status" value="1"/>
</dbReference>
<organism evidence="5 6">
    <name type="scientific">Agaribacillus aureus</name>
    <dbReference type="NCBI Taxonomy" id="3051825"/>
    <lineage>
        <taxon>Bacteria</taxon>
        <taxon>Pseudomonadati</taxon>
        <taxon>Bacteroidota</taxon>
        <taxon>Cytophagia</taxon>
        <taxon>Cytophagales</taxon>
        <taxon>Splendidivirgaceae</taxon>
        <taxon>Agaribacillus</taxon>
    </lineage>
</organism>
<feature type="transmembrane region" description="Helical" evidence="4">
    <location>
        <begin position="12"/>
        <end position="29"/>
    </location>
</feature>
<keyword evidence="3" id="KW-0443">Lipid metabolism</keyword>
<reference evidence="5" key="1">
    <citation type="submission" date="2023-06" db="EMBL/GenBank/DDBJ databases">
        <title>Genomic of Agaribacillus aureum.</title>
        <authorList>
            <person name="Wang G."/>
        </authorList>
    </citation>
    <scope>NUCLEOTIDE SEQUENCE</scope>
    <source>
        <strain evidence="5">BMA12</strain>
    </source>
</reference>
<name>A0ABT8L9D1_9BACT</name>
<keyword evidence="4" id="KW-0472">Membrane</keyword>
<gene>
    <name evidence="5" type="ORF">QQ020_19955</name>
</gene>
<evidence type="ECO:0000256" key="3">
    <source>
        <dbReference type="ARBA" id="ARBA00023098"/>
    </source>
</evidence>
<dbReference type="SUPFAM" id="SSF53474">
    <property type="entry name" value="alpha/beta-Hydrolases"/>
    <property type="match status" value="1"/>
</dbReference>
<keyword evidence="4" id="KW-0812">Transmembrane</keyword>
<dbReference type="EMBL" id="JAUJEB010000004">
    <property type="protein sequence ID" value="MDN5214364.1"/>
    <property type="molecule type" value="Genomic_DNA"/>
</dbReference>
<dbReference type="RefSeq" id="WP_346759698.1">
    <property type="nucleotide sequence ID" value="NZ_JAUJEB010000004.1"/>
</dbReference>
<dbReference type="Pfam" id="PF03403">
    <property type="entry name" value="PAF-AH_p_II"/>
    <property type="match status" value="1"/>
</dbReference>
<dbReference type="Proteomes" id="UP001172083">
    <property type="component" value="Unassembled WGS sequence"/>
</dbReference>
<keyword evidence="6" id="KW-1185">Reference proteome</keyword>
<evidence type="ECO:0000313" key="5">
    <source>
        <dbReference type="EMBL" id="MDN5214364.1"/>
    </source>
</evidence>
<protein>
    <recommendedName>
        <fullName evidence="7">Platelet-activating factor acetylhydrolase</fullName>
    </recommendedName>
</protein>